<evidence type="ECO:0000313" key="2">
    <source>
        <dbReference type="Proteomes" id="UP000618931"/>
    </source>
</evidence>
<proteinExistence type="predicted"/>
<accession>A0ABS0HZB1</accession>
<protein>
    <submittedName>
        <fullName evidence="1">Uncharacterized protein</fullName>
    </submittedName>
</protein>
<comment type="caution">
    <text evidence="1">The sequence shown here is derived from an EMBL/GenBank/DDBJ whole genome shotgun (WGS) entry which is preliminary data.</text>
</comment>
<organism evidence="1 2">
    <name type="scientific">Hymenobacter ruricola</name>
    <dbReference type="NCBI Taxonomy" id="2791023"/>
    <lineage>
        <taxon>Bacteria</taxon>
        <taxon>Pseudomonadati</taxon>
        <taxon>Bacteroidota</taxon>
        <taxon>Cytophagia</taxon>
        <taxon>Cytophagales</taxon>
        <taxon>Hymenobacteraceae</taxon>
        <taxon>Hymenobacter</taxon>
    </lineage>
</organism>
<keyword evidence="2" id="KW-1185">Reference proteome</keyword>
<dbReference type="RefSeq" id="WP_196291436.1">
    <property type="nucleotide sequence ID" value="NZ_JADQDM010000001.1"/>
</dbReference>
<gene>
    <name evidence="1" type="ORF">I2H31_02595</name>
</gene>
<name>A0ABS0HZB1_9BACT</name>
<sequence>MRAAGKILVGLLLLPMALAAGYWYSQREPDKPRFYVDDTLEADVWQIPIVDPYRLIATESFNGTDPDYSRWGFQYGNDLTSFHPDSINYEKGLIIYHDALDGRYGFLDIARKTTRVPKDFSHFVTFADSVGVGRKLYAVESVYNCWQQTRQLPWGKEIFAQHCAGNTPN</sequence>
<dbReference type="Proteomes" id="UP000618931">
    <property type="component" value="Unassembled WGS sequence"/>
</dbReference>
<dbReference type="EMBL" id="JADQDM010000001">
    <property type="protein sequence ID" value="MBF9219982.1"/>
    <property type="molecule type" value="Genomic_DNA"/>
</dbReference>
<reference evidence="1 2" key="1">
    <citation type="submission" date="2020-11" db="EMBL/GenBank/DDBJ databases">
        <authorList>
            <person name="Kim M.K."/>
        </authorList>
    </citation>
    <scope>NUCLEOTIDE SEQUENCE [LARGE SCALE GENOMIC DNA]</scope>
    <source>
        <strain evidence="1 2">BT662</strain>
    </source>
</reference>
<evidence type="ECO:0000313" key="1">
    <source>
        <dbReference type="EMBL" id="MBF9219982.1"/>
    </source>
</evidence>